<gene>
    <name evidence="2" type="ORF">WR25_13714</name>
</gene>
<sequence>MSSPRSATAVATSTCNSSFASINPSKHTGVFPRRKSSRASCLCPCSLSPWMVTVGMPAWQMMPPNWKLHRLPHLFESDDSLVDEVGESAECADDDRGAPAEILLLHGDGRASVADAHAHDRAERELPRLVVDLLHQFAGRNEIVHSFHPFLFPFPLINSPGGSDGFARIAEVLRLKKGAHDGQQEGGRLARSGLRAGHQAQFLERPDGLVLVGGAAVSLVLDLRVEELLEEGARVDVLLEQLGFGRFGWDEGRRHRLERERHPLPDCCRCPPSSSPNAWPPLWNPPDRLPPPNPVFPLPQPPDLSELPKPVEVPPVPKPPDEGPPPKPVEAVLLKPRPNPCELPPKPEIWASIGIVENVQMPFRT</sequence>
<dbReference type="Proteomes" id="UP000218231">
    <property type="component" value="Unassembled WGS sequence"/>
</dbReference>
<dbReference type="PRINTS" id="PR01217">
    <property type="entry name" value="PRICHEXTENSN"/>
</dbReference>
<reference evidence="2 3" key="1">
    <citation type="journal article" date="2017" name="Curr. Biol.">
        <title>Genome architecture and evolution of a unichromosomal asexual nematode.</title>
        <authorList>
            <person name="Fradin H."/>
            <person name="Zegar C."/>
            <person name="Gutwein M."/>
            <person name="Lucas J."/>
            <person name="Kovtun M."/>
            <person name="Corcoran D."/>
            <person name="Baugh L.R."/>
            <person name="Kiontke K."/>
            <person name="Gunsalus K."/>
            <person name="Fitch D.H."/>
            <person name="Piano F."/>
        </authorList>
    </citation>
    <scope>NUCLEOTIDE SEQUENCE [LARGE SCALE GENOMIC DNA]</scope>
    <source>
        <strain evidence="2">PF1309</strain>
    </source>
</reference>
<dbReference type="AlphaFoldDB" id="A0A2A2J6K9"/>
<keyword evidence="3" id="KW-1185">Reference proteome</keyword>
<comment type="caution">
    <text evidence="2">The sequence shown here is derived from an EMBL/GenBank/DDBJ whole genome shotgun (WGS) entry which is preliminary data.</text>
</comment>
<name>A0A2A2J6K9_9BILA</name>
<accession>A0A2A2J6K9</accession>
<feature type="compositionally biased region" description="Pro residues" evidence="1">
    <location>
        <begin position="311"/>
        <end position="328"/>
    </location>
</feature>
<feature type="region of interest" description="Disordered" evidence="1">
    <location>
        <begin position="290"/>
        <end position="339"/>
    </location>
</feature>
<evidence type="ECO:0000313" key="3">
    <source>
        <dbReference type="Proteomes" id="UP000218231"/>
    </source>
</evidence>
<protein>
    <submittedName>
        <fullName evidence="2">Uncharacterized protein</fullName>
    </submittedName>
</protein>
<evidence type="ECO:0000313" key="2">
    <source>
        <dbReference type="EMBL" id="PAV57311.1"/>
    </source>
</evidence>
<proteinExistence type="predicted"/>
<organism evidence="2 3">
    <name type="scientific">Diploscapter pachys</name>
    <dbReference type="NCBI Taxonomy" id="2018661"/>
    <lineage>
        <taxon>Eukaryota</taxon>
        <taxon>Metazoa</taxon>
        <taxon>Ecdysozoa</taxon>
        <taxon>Nematoda</taxon>
        <taxon>Chromadorea</taxon>
        <taxon>Rhabditida</taxon>
        <taxon>Rhabditina</taxon>
        <taxon>Rhabditomorpha</taxon>
        <taxon>Rhabditoidea</taxon>
        <taxon>Rhabditidae</taxon>
        <taxon>Diploscapter</taxon>
    </lineage>
</organism>
<feature type="compositionally biased region" description="Pro residues" evidence="1">
    <location>
        <begin position="290"/>
        <end position="302"/>
    </location>
</feature>
<evidence type="ECO:0000256" key="1">
    <source>
        <dbReference type="SAM" id="MobiDB-lite"/>
    </source>
</evidence>
<dbReference type="EMBL" id="LIAE01010643">
    <property type="protein sequence ID" value="PAV57311.1"/>
    <property type="molecule type" value="Genomic_DNA"/>
</dbReference>